<dbReference type="InterPro" id="IPR003591">
    <property type="entry name" value="Leu-rich_rpt_typical-subtyp"/>
</dbReference>
<evidence type="ECO:0000259" key="7">
    <source>
        <dbReference type="PROSITE" id="PS50835"/>
    </source>
</evidence>
<dbReference type="Pfam" id="PF13855">
    <property type="entry name" value="LRR_8"/>
    <property type="match status" value="1"/>
</dbReference>
<proteinExistence type="predicted"/>
<evidence type="ECO:0000256" key="2">
    <source>
        <dbReference type="ARBA" id="ARBA00022729"/>
    </source>
</evidence>
<evidence type="ECO:0000256" key="5">
    <source>
        <dbReference type="ARBA" id="ARBA00023319"/>
    </source>
</evidence>
<name>A0AAY4CD25_9TELE</name>
<dbReference type="SUPFAM" id="SSF48726">
    <property type="entry name" value="Immunoglobulin"/>
    <property type="match status" value="1"/>
</dbReference>
<evidence type="ECO:0000256" key="4">
    <source>
        <dbReference type="ARBA" id="ARBA00023157"/>
    </source>
</evidence>
<dbReference type="PANTHER" id="PTHR45842">
    <property type="entry name" value="SYNAPTIC ADHESION-LIKE MOLECULE SALM"/>
    <property type="match status" value="1"/>
</dbReference>
<dbReference type="AlphaFoldDB" id="A0AAY4CD25"/>
<keyword evidence="3" id="KW-0677">Repeat</keyword>
<dbReference type="PROSITE" id="PS50835">
    <property type="entry name" value="IG_LIKE"/>
    <property type="match status" value="1"/>
</dbReference>
<dbReference type="Gene3D" id="2.60.40.10">
    <property type="entry name" value="Immunoglobulins"/>
    <property type="match status" value="1"/>
</dbReference>
<dbReference type="FunFam" id="2.60.40.10:FF:000032">
    <property type="entry name" value="palladin isoform X1"/>
    <property type="match status" value="1"/>
</dbReference>
<dbReference type="InterPro" id="IPR036179">
    <property type="entry name" value="Ig-like_dom_sf"/>
</dbReference>
<evidence type="ECO:0000256" key="1">
    <source>
        <dbReference type="ARBA" id="ARBA00022614"/>
    </source>
</evidence>
<reference evidence="8 9" key="1">
    <citation type="submission" date="2020-06" db="EMBL/GenBank/DDBJ databases">
        <authorList>
            <consortium name="Wellcome Sanger Institute Data Sharing"/>
        </authorList>
    </citation>
    <scope>NUCLEOTIDE SEQUENCE [LARGE SCALE GENOMIC DNA]</scope>
</reference>
<feature type="domain" description="Ig-like" evidence="7">
    <location>
        <begin position="251"/>
        <end position="340"/>
    </location>
</feature>
<dbReference type="SMART" id="SM00082">
    <property type="entry name" value="LRRCT"/>
    <property type="match status" value="1"/>
</dbReference>
<keyword evidence="5" id="KW-0393">Immunoglobulin domain</keyword>
<dbReference type="SUPFAM" id="SSF52058">
    <property type="entry name" value="L domain-like"/>
    <property type="match status" value="1"/>
</dbReference>
<feature type="chain" id="PRO_5044331050" description="Ig-like domain-containing protein" evidence="6">
    <location>
        <begin position="17"/>
        <end position="425"/>
    </location>
</feature>
<dbReference type="InterPro" id="IPR013783">
    <property type="entry name" value="Ig-like_fold"/>
</dbReference>
<dbReference type="InterPro" id="IPR032675">
    <property type="entry name" value="LRR_dom_sf"/>
</dbReference>
<evidence type="ECO:0000256" key="6">
    <source>
        <dbReference type="SAM" id="SignalP"/>
    </source>
</evidence>
<dbReference type="Proteomes" id="UP000694580">
    <property type="component" value="Chromosome 1"/>
</dbReference>
<evidence type="ECO:0000256" key="3">
    <source>
        <dbReference type="ARBA" id="ARBA00022737"/>
    </source>
</evidence>
<protein>
    <recommendedName>
        <fullName evidence="7">Ig-like domain-containing protein</fullName>
    </recommendedName>
</protein>
<dbReference type="Pfam" id="PF13927">
    <property type="entry name" value="Ig_3"/>
    <property type="match status" value="1"/>
</dbReference>
<keyword evidence="4" id="KW-1015">Disulfide bond</keyword>
<dbReference type="InterPro" id="IPR001611">
    <property type="entry name" value="Leu-rich_rpt"/>
</dbReference>
<dbReference type="InterPro" id="IPR007110">
    <property type="entry name" value="Ig-like_dom"/>
</dbReference>
<dbReference type="SMART" id="SM00409">
    <property type="entry name" value="IG"/>
    <property type="match status" value="1"/>
</dbReference>
<dbReference type="InterPro" id="IPR050467">
    <property type="entry name" value="LRFN"/>
</dbReference>
<dbReference type="SMART" id="SM00369">
    <property type="entry name" value="LRR_TYP"/>
    <property type="match status" value="4"/>
</dbReference>
<dbReference type="PANTHER" id="PTHR45842:SF8">
    <property type="entry name" value="LEUCINE-RICH REPEAT, IMMUNOGLOBULIN-LIKE DOMAIN AND TRANSMEMBRANE DOMAIN-CONTAINING PROTEIN 3"/>
    <property type="match status" value="1"/>
</dbReference>
<reference evidence="8" key="3">
    <citation type="submission" date="2025-09" db="UniProtKB">
        <authorList>
            <consortium name="Ensembl"/>
        </authorList>
    </citation>
    <scope>IDENTIFICATION</scope>
</reference>
<reference evidence="8" key="2">
    <citation type="submission" date="2025-08" db="UniProtKB">
        <authorList>
            <consortium name="Ensembl"/>
        </authorList>
    </citation>
    <scope>IDENTIFICATION</scope>
</reference>
<dbReference type="Ensembl" id="ENSDCDT00010037995.1">
    <property type="protein sequence ID" value="ENSDCDP00010030614.1"/>
    <property type="gene ID" value="ENSDCDG00010019624.1"/>
</dbReference>
<keyword evidence="2 6" id="KW-0732">Signal</keyword>
<feature type="signal peptide" evidence="6">
    <location>
        <begin position="1"/>
        <end position="16"/>
    </location>
</feature>
<dbReference type="InterPro" id="IPR003598">
    <property type="entry name" value="Ig_sub2"/>
</dbReference>
<dbReference type="SMART" id="SM00408">
    <property type="entry name" value="IGc2"/>
    <property type="match status" value="1"/>
</dbReference>
<keyword evidence="1" id="KW-0433">Leucine-rich repeat</keyword>
<dbReference type="InterPro" id="IPR003599">
    <property type="entry name" value="Ig_sub"/>
</dbReference>
<sequence length="425" mass="46668">MHVLLFLLLFITVLLPAQLRCPALCSCAHHRHSSDAGIRTVHCKDPTMAAVPPGVPLDTVKLRLERTSLGRVPRLAFSALQRLQYLWLTYNSITTLHPRSFSNLSALHELRLDGNLLATFPWQALRDTPRLRTLSLHDNCLSRVPAHAARFLGGVTYLDLSSNRLKTLPNKVTGIWSSYPRDKPAHVQRKVVLGLQDNPWICDCRLSMLLKLSRAVGSSLVLLDQYLTCNSPMELSGVLFQSMELTHCLRPSVLTSTTEVTTSLGSNVLLRCNATGFPTPALTWIKVAGPNIHDAVEESPMVGISWSMISLRGISYKDAGEYRCRARNTAGASEVSVSLNVVGVVNKDVEAPAPTKQTQVAPTKQNLVPGPSESCFKFDSLNQISCEEGNLQMNVIVRVCCESRTSVLSSVHVKECSECACVFGV</sequence>
<organism evidence="8 9">
    <name type="scientific">Denticeps clupeoides</name>
    <name type="common">denticle herring</name>
    <dbReference type="NCBI Taxonomy" id="299321"/>
    <lineage>
        <taxon>Eukaryota</taxon>
        <taxon>Metazoa</taxon>
        <taxon>Chordata</taxon>
        <taxon>Craniata</taxon>
        <taxon>Vertebrata</taxon>
        <taxon>Euteleostomi</taxon>
        <taxon>Actinopterygii</taxon>
        <taxon>Neopterygii</taxon>
        <taxon>Teleostei</taxon>
        <taxon>Clupei</taxon>
        <taxon>Clupeiformes</taxon>
        <taxon>Denticipitoidei</taxon>
        <taxon>Denticipitidae</taxon>
        <taxon>Denticeps</taxon>
    </lineage>
</organism>
<keyword evidence="9" id="KW-1185">Reference proteome</keyword>
<dbReference type="GeneTree" id="ENSGT00940000156627"/>
<evidence type="ECO:0000313" key="9">
    <source>
        <dbReference type="Proteomes" id="UP000694580"/>
    </source>
</evidence>
<accession>A0AAY4CD25</accession>
<gene>
    <name evidence="8" type="primary">lrit3b</name>
</gene>
<dbReference type="Gene3D" id="3.80.10.10">
    <property type="entry name" value="Ribonuclease Inhibitor"/>
    <property type="match status" value="1"/>
</dbReference>
<evidence type="ECO:0000313" key="8">
    <source>
        <dbReference type="Ensembl" id="ENSDCDP00010030614.1"/>
    </source>
</evidence>
<dbReference type="InterPro" id="IPR000483">
    <property type="entry name" value="Cys-rich_flank_reg_C"/>
</dbReference>